<reference evidence="1" key="1">
    <citation type="submission" date="2021-01" db="EMBL/GenBank/DDBJ databases">
        <authorList>
            <person name="Corre E."/>
            <person name="Pelletier E."/>
            <person name="Niang G."/>
            <person name="Scheremetjew M."/>
            <person name="Finn R."/>
            <person name="Kale V."/>
            <person name="Holt S."/>
            <person name="Cochrane G."/>
            <person name="Meng A."/>
            <person name="Brown T."/>
            <person name="Cohen L."/>
        </authorList>
    </citation>
    <scope>NUCLEOTIDE SEQUENCE</scope>
    <source>
        <strain evidence="1">CCMP1243</strain>
    </source>
</reference>
<protein>
    <submittedName>
        <fullName evidence="1">Uncharacterized protein</fullName>
    </submittedName>
</protein>
<dbReference type="AlphaFoldDB" id="A0A7S2SEN7"/>
<evidence type="ECO:0000313" key="1">
    <source>
        <dbReference type="EMBL" id="CAD9697951.1"/>
    </source>
</evidence>
<name>A0A7S2SEN7_9STRA</name>
<accession>A0A7S2SEN7</accession>
<proteinExistence type="predicted"/>
<gene>
    <name evidence="1" type="ORF">RMAR1173_LOCUS14058</name>
</gene>
<organism evidence="1">
    <name type="scientific">Rhizochromulina marina</name>
    <dbReference type="NCBI Taxonomy" id="1034831"/>
    <lineage>
        <taxon>Eukaryota</taxon>
        <taxon>Sar</taxon>
        <taxon>Stramenopiles</taxon>
        <taxon>Ochrophyta</taxon>
        <taxon>Dictyochophyceae</taxon>
        <taxon>Rhizochromulinales</taxon>
        <taxon>Rhizochromulina</taxon>
    </lineage>
</organism>
<dbReference type="EMBL" id="HBHJ01021239">
    <property type="protein sequence ID" value="CAD9697951.1"/>
    <property type="molecule type" value="Transcribed_RNA"/>
</dbReference>
<sequence length="211" mass="22872">MTPGNRSPETEGPSLDGYVEQWMALRERTVAILREVRASALEEQALAAGGRGGGPVPAMPFPSAGGHSLPETPMETVMASAASHRGRLDSVFTSMDARIRAEEASYAARWRAMEGTTHGSGEHLEQQSRRQLFTREAAVLRLARRTFDVVREDYDVQQLLFQAISSKAPDAEFTSLLMAFEASSMAQQRSLCSLAQAAEHGEAPQNGPLLG</sequence>